<sequence length="251" mass="27918">MGAFGVNTCDKMAFPGVSISALRKARALKALNRPPCLTTFYRPVQKCEPTGFATVEICVAMGHYRFKTGAGETERTRGDLQTNYQVATVNQLEGGKPLCDDLTTQSSRDYNENKVIFRKKIFCSPFMFHTPAREEQKIASTVDEQPSKSGSIRMKSISCGKALDASLVQVEKEMKEMHPVDAYFAKVERFQKQSYFGATCEARAAINKSEHVTVSMILPTCHKNPYSEATVKEIRSVDSRDGAKIAVTKTY</sequence>
<proteinExistence type="predicted"/>
<protein>
    <submittedName>
        <fullName evidence="1">Uncharacterized protein</fullName>
    </submittedName>
</protein>
<dbReference type="EMBL" id="BGZK01002000">
    <property type="protein sequence ID" value="GBP89400.1"/>
    <property type="molecule type" value="Genomic_DNA"/>
</dbReference>
<name>A0A4C1ZNC2_EUMVA</name>
<accession>A0A4C1ZNC2</accession>
<dbReference type="AlphaFoldDB" id="A0A4C1ZNC2"/>
<evidence type="ECO:0000313" key="1">
    <source>
        <dbReference type="EMBL" id="GBP89400.1"/>
    </source>
</evidence>
<evidence type="ECO:0000313" key="2">
    <source>
        <dbReference type="Proteomes" id="UP000299102"/>
    </source>
</evidence>
<keyword evidence="2" id="KW-1185">Reference proteome</keyword>
<dbReference type="Proteomes" id="UP000299102">
    <property type="component" value="Unassembled WGS sequence"/>
</dbReference>
<reference evidence="1 2" key="1">
    <citation type="journal article" date="2019" name="Commun. Biol.">
        <title>The bagworm genome reveals a unique fibroin gene that provides high tensile strength.</title>
        <authorList>
            <person name="Kono N."/>
            <person name="Nakamura H."/>
            <person name="Ohtoshi R."/>
            <person name="Tomita M."/>
            <person name="Numata K."/>
            <person name="Arakawa K."/>
        </authorList>
    </citation>
    <scope>NUCLEOTIDE SEQUENCE [LARGE SCALE GENOMIC DNA]</scope>
</reference>
<organism evidence="1 2">
    <name type="scientific">Eumeta variegata</name>
    <name type="common">Bagworm moth</name>
    <name type="synonym">Eumeta japonica</name>
    <dbReference type="NCBI Taxonomy" id="151549"/>
    <lineage>
        <taxon>Eukaryota</taxon>
        <taxon>Metazoa</taxon>
        <taxon>Ecdysozoa</taxon>
        <taxon>Arthropoda</taxon>
        <taxon>Hexapoda</taxon>
        <taxon>Insecta</taxon>
        <taxon>Pterygota</taxon>
        <taxon>Neoptera</taxon>
        <taxon>Endopterygota</taxon>
        <taxon>Lepidoptera</taxon>
        <taxon>Glossata</taxon>
        <taxon>Ditrysia</taxon>
        <taxon>Tineoidea</taxon>
        <taxon>Psychidae</taxon>
        <taxon>Oiketicinae</taxon>
        <taxon>Eumeta</taxon>
    </lineage>
</organism>
<gene>
    <name evidence="1" type="ORF">EVAR_65046_1</name>
</gene>
<comment type="caution">
    <text evidence="1">The sequence shown here is derived from an EMBL/GenBank/DDBJ whole genome shotgun (WGS) entry which is preliminary data.</text>
</comment>